<feature type="domain" description="SS18 N-terminal" evidence="3">
    <location>
        <begin position="14"/>
        <end position="60"/>
    </location>
</feature>
<feature type="compositionally biased region" description="Low complexity" evidence="2">
    <location>
        <begin position="124"/>
        <end position="215"/>
    </location>
</feature>
<evidence type="ECO:0000256" key="1">
    <source>
        <dbReference type="ARBA" id="ARBA00007945"/>
    </source>
</evidence>
<dbReference type="Proteomes" id="UP001177023">
    <property type="component" value="Unassembled WGS sequence"/>
</dbReference>
<comment type="caution">
    <text evidence="4">The sequence shown here is derived from an EMBL/GenBank/DDBJ whole genome shotgun (WGS) entry which is preliminary data.</text>
</comment>
<evidence type="ECO:0000313" key="5">
    <source>
        <dbReference type="Proteomes" id="UP001177023"/>
    </source>
</evidence>
<organism evidence="4 5">
    <name type="scientific">Mesorhabditis spiculigera</name>
    <dbReference type="NCBI Taxonomy" id="96644"/>
    <lineage>
        <taxon>Eukaryota</taxon>
        <taxon>Metazoa</taxon>
        <taxon>Ecdysozoa</taxon>
        <taxon>Nematoda</taxon>
        <taxon>Chromadorea</taxon>
        <taxon>Rhabditida</taxon>
        <taxon>Rhabditina</taxon>
        <taxon>Rhabditomorpha</taxon>
        <taxon>Rhabditoidea</taxon>
        <taxon>Rhabditidae</taxon>
        <taxon>Mesorhabditinae</taxon>
        <taxon>Mesorhabditis</taxon>
    </lineage>
</organism>
<dbReference type="Pfam" id="PF05030">
    <property type="entry name" value="SSXT"/>
    <property type="match status" value="1"/>
</dbReference>
<name>A0AA36G3Q4_9BILA</name>
<sequence>MSSVFEPKVAREGAATVQRLLDENGQLIEGIKEQQNLGRADEALKRQQLLHRNLIYLAKLVPEQNFLGDLEADEAPATNGDAAHNGTPPVAVQGPSSQPHTPAQIQQANTPQPRASPNAPQPSPGQAAMQGQPPQNPYYPGGQPSPGQRYPPHGQPMHPYPQMMMQQQHPGMPQHPGQPMPHQMGHPTLTVPQGHPMQGQPSPSQQGQMPTHYYPQGPPQPGYPGMGPPPQHMMQHPQASGAPPAGYPPMGYGYPGAPGHPNPGSSQPSTCKKSGKSALPRGTLCWDSDLSDFSDVPDAIHHVFNSSELSSYRTSSDLDSSDNSNATSYGIPALGEMAADGSLPAMHLGQRFPELCREMVANEKPFVRKIRRGRRGKSAPPRLPRRLGFGNSGSRRQRWAKAWIEHRRRHPYAKVQMVEAPRKMPDGLTESIKEKMTALATSIRDSLHF</sequence>
<gene>
    <name evidence="4" type="ORF">MSPICULIGERA_LOCUS16632</name>
</gene>
<evidence type="ECO:0000259" key="3">
    <source>
        <dbReference type="Pfam" id="PF05030"/>
    </source>
</evidence>
<feature type="compositionally biased region" description="Low complexity" evidence="2">
    <location>
        <begin position="232"/>
        <end position="264"/>
    </location>
</feature>
<feature type="region of interest" description="Disordered" evidence="2">
    <location>
        <begin position="373"/>
        <end position="393"/>
    </location>
</feature>
<accession>A0AA36G3Q4</accession>
<evidence type="ECO:0000313" key="4">
    <source>
        <dbReference type="EMBL" id="CAJ0578374.1"/>
    </source>
</evidence>
<feature type="compositionally biased region" description="Polar residues" evidence="2">
    <location>
        <begin position="94"/>
        <end position="115"/>
    </location>
</feature>
<keyword evidence="5" id="KW-1185">Reference proteome</keyword>
<reference evidence="4" key="1">
    <citation type="submission" date="2023-06" db="EMBL/GenBank/DDBJ databases">
        <authorList>
            <person name="Delattre M."/>
        </authorList>
    </citation>
    <scope>NUCLEOTIDE SEQUENCE</scope>
    <source>
        <strain evidence="4">AF72</strain>
    </source>
</reference>
<dbReference type="EMBL" id="CATQJA010002653">
    <property type="protein sequence ID" value="CAJ0578374.1"/>
    <property type="molecule type" value="Genomic_DNA"/>
</dbReference>
<proteinExistence type="inferred from homology"/>
<dbReference type="InterPro" id="IPR007726">
    <property type="entry name" value="SS18_N"/>
</dbReference>
<feature type="region of interest" description="Disordered" evidence="2">
    <location>
        <begin position="74"/>
        <end position="278"/>
    </location>
</feature>
<comment type="similarity">
    <text evidence="1">Belongs to the SS18 family.</text>
</comment>
<feature type="non-terminal residue" evidence="4">
    <location>
        <position position="1"/>
    </location>
</feature>
<feature type="compositionally biased region" description="Pro residues" evidence="2">
    <location>
        <begin position="216"/>
        <end position="231"/>
    </location>
</feature>
<dbReference type="AlphaFoldDB" id="A0AA36G3Q4"/>
<evidence type="ECO:0000256" key="2">
    <source>
        <dbReference type="SAM" id="MobiDB-lite"/>
    </source>
</evidence>
<protein>
    <recommendedName>
        <fullName evidence="3">SS18 N-terminal domain-containing protein</fullName>
    </recommendedName>
</protein>